<feature type="transmembrane region" description="Helical" evidence="8">
    <location>
        <begin position="229"/>
        <end position="255"/>
    </location>
</feature>
<dbReference type="InterPro" id="IPR007305">
    <property type="entry name" value="Vesicle_transpt_Got1/SFT2"/>
</dbReference>
<feature type="region of interest" description="Disordered" evidence="9">
    <location>
        <begin position="36"/>
        <end position="59"/>
    </location>
</feature>
<dbReference type="Proteomes" id="UP001209570">
    <property type="component" value="Unassembled WGS sequence"/>
</dbReference>
<sequence length="270" mass="28284">MTVTGASAWEQWGGKRATGGVMNGAQDAFQSLLRGSPLSSTASTASSDGEPTTGPSFSMKKMWDSAQNLAKTGSINGAASDADAMENGAAAQASAEGDDTAEGSMLPLWRKKTAAKSSSVLPTVGWNTRFKYFVGLTLMAVMFFGMASIFLPLIMIRPSKFALSFTLGSMCAMGAFAMLKGPAAYAKDLLQPKTLALTTAYFLTLGSTLYSCLILGSYVMVVASSVCQLITLFIFALSALPGGNASLKAFGALFVKAARQMVRAFMRLLS</sequence>
<dbReference type="Pfam" id="PF04178">
    <property type="entry name" value="Got1"/>
    <property type="match status" value="1"/>
</dbReference>
<dbReference type="GO" id="GO:0016020">
    <property type="term" value="C:membrane"/>
    <property type="evidence" value="ECO:0007669"/>
    <property type="project" value="UniProtKB-SubCell"/>
</dbReference>
<evidence type="ECO:0000256" key="5">
    <source>
        <dbReference type="ARBA" id="ARBA00022989"/>
    </source>
</evidence>
<evidence type="ECO:0000313" key="10">
    <source>
        <dbReference type="EMBL" id="KAJ0401777.1"/>
    </source>
</evidence>
<proteinExistence type="inferred from homology"/>
<comment type="caution">
    <text evidence="10">The sequence shown here is derived from an EMBL/GenBank/DDBJ whole genome shotgun (WGS) entry which is preliminary data.</text>
</comment>
<evidence type="ECO:0000256" key="1">
    <source>
        <dbReference type="ARBA" id="ARBA00004141"/>
    </source>
</evidence>
<keyword evidence="2 8" id="KW-0813">Transport</keyword>
<keyword evidence="11" id="KW-1185">Reference proteome</keyword>
<evidence type="ECO:0000256" key="8">
    <source>
        <dbReference type="RuleBase" id="RU363111"/>
    </source>
</evidence>
<comment type="function">
    <text evidence="8">May be involved in fusion of retrograde transport vesicles derived from an endocytic compartment with the Golgi complex.</text>
</comment>
<protein>
    <recommendedName>
        <fullName evidence="8">Vesicle transport protein</fullName>
    </recommendedName>
</protein>
<dbReference type="InterPro" id="IPR011691">
    <property type="entry name" value="Vesicle_transpt_SFT2"/>
</dbReference>
<evidence type="ECO:0000256" key="9">
    <source>
        <dbReference type="SAM" id="MobiDB-lite"/>
    </source>
</evidence>
<dbReference type="GO" id="GO:0012505">
    <property type="term" value="C:endomembrane system"/>
    <property type="evidence" value="ECO:0007669"/>
    <property type="project" value="UniProtKB-ARBA"/>
</dbReference>
<feature type="transmembrane region" description="Helical" evidence="8">
    <location>
        <begin position="161"/>
        <end position="179"/>
    </location>
</feature>
<comment type="subcellular location">
    <subcellularLocation>
        <location evidence="1 8">Membrane</location>
        <topology evidence="1 8">Multi-pass membrane protein</topology>
    </subcellularLocation>
</comment>
<comment type="similarity">
    <text evidence="7 8">Belongs to the SFT2 family.</text>
</comment>
<feature type="transmembrane region" description="Helical" evidence="8">
    <location>
        <begin position="200"/>
        <end position="223"/>
    </location>
</feature>
<feature type="transmembrane region" description="Helical" evidence="8">
    <location>
        <begin position="132"/>
        <end position="155"/>
    </location>
</feature>
<evidence type="ECO:0000256" key="6">
    <source>
        <dbReference type="ARBA" id="ARBA00023136"/>
    </source>
</evidence>
<keyword evidence="3 8" id="KW-0812">Transmembrane</keyword>
<dbReference type="PANTHER" id="PTHR23137:SF36">
    <property type="entry name" value="VESICLE TRANSPORT PROTEIN SFT2C"/>
    <property type="match status" value="1"/>
</dbReference>
<dbReference type="GO" id="GO:0016192">
    <property type="term" value="P:vesicle-mediated transport"/>
    <property type="evidence" value="ECO:0007669"/>
    <property type="project" value="InterPro"/>
</dbReference>
<organism evidence="10 11">
    <name type="scientific">Pythium insidiosum</name>
    <name type="common">Pythiosis disease agent</name>
    <dbReference type="NCBI Taxonomy" id="114742"/>
    <lineage>
        <taxon>Eukaryota</taxon>
        <taxon>Sar</taxon>
        <taxon>Stramenopiles</taxon>
        <taxon>Oomycota</taxon>
        <taxon>Peronosporomycetes</taxon>
        <taxon>Pythiales</taxon>
        <taxon>Pythiaceae</taxon>
        <taxon>Pythium</taxon>
    </lineage>
</organism>
<evidence type="ECO:0000256" key="7">
    <source>
        <dbReference type="ARBA" id="ARBA00025800"/>
    </source>
</evidence>
<reference evidence="10" key="1">
    <citation type="submission" date="2021-12" db="EMBL/GenBank/DDBJ databases">
        <title>Prjna785345.</title>
        <authorList>
            <person name="Rujirawat T."/>
            <person name="Krajaejun T."/>
        </authorList>
    </citation>
    <scope>NUCLEOTIDE SEQUENCE</scope>
    <source>
        <strain evidence="10">Pi057C3</strain>
    </source>
</reference>
<dbReference type="GO" id="GO:0015031">
    <property type="term" value="P:protein transport"/>
    <property type="evidence" value="ECO:0007669"/>
    <property type="project" value="UniProtKB-KW"/>
</dbReference>
<accession>A0AAD5M3N1</accession>
<keyword evidence="4 8" id="KW-0653">Protein transport</keyword>
<evidence type="ECO:0000256" key="3">
    <source>
        <dbReference type="ARBA" id="ARBA00022692"/>
    </source>
</evidence>
<evidence type="ECO:0000256" key="4">
    <source>
        <dbReference type="ARBA" id="ARBA00022927"/>
    </source>
</evidence>
<evidence type="ECO:0000313" key="11">
    <source>
        <dbReference type="Proteomes" id="UP001209570"/>
    </source>
</evidence>
<keyword evidence="5 8" id="KW-1133">Transmembrane helix</keyword>
<dbReference type="EMBL" id="JAKCXM010000118">
    <property type="protein sequence ID" value="KAJ0401777.1"/>
    <property type="molecule type" value="Genomic_DNA"/>
</dbReference>
<dbReference type="GO" id="GO:0005737">
    <property type="term" value="C:cytoplasm"/>
    <property type="evidence" value="ECO:0007669"/>
    <property type="project" value="UniProtKB-ARBA"/>
</dbReference>
<gene>
    <name evidence="10" type="ORF">P43SY_006031</name>
</gene>
<dbReference type="PANTHER" id="PTHR23137">
    <property type="entry name" value="VESICLE TRANSPORT PROTEIN-RELATED"/>
    <property type="match status" value="1"/>
</dbReference>
<evidence type="ECO:0000256" key="2">
    <source>
        <dbReference type="ARBA" id="ARBA00022448"/>
    </source>
</evidence>
<name>A0AAD5M3N1_PYTIN</name>
<keyword evidence="6 8" id="KW-0472">Membrane</keyword>
<dbReference type="AlphaFoldDB" id="A0AAD5M3N1"/>